<name>A0A2A2JLJ9_9BILA</name>
<dbReference type="InterPro" id="IPR011387">
    <property type="entry name" value="TIF2A"/>
</dbReference>
<evidence type="ECO:0000256" key="5">
    <source>
        <dbReference type="ARBA" id="ARBA00022574"/>
    </source>
</evidence>
<proteinExistence type="inferred from homology"/>
<feature type="domain" description="Translation initiation factor beta propellor-like" evidence="10">
    <location>
        <begin position="218"/>
        <end position="430"/>
    </location>
</feature>
<dbReference type="GO" id="GO:0022627">
    <property type="term" value="C:cytosolic small ribosomal subunit"/>
    <property type="evidence" value="ECO:0007669"/>
    <property type="project" value="TreeGrafter"/>
</dbReference>
<dbReference type="GO" id="GO:0000049">
    <property type="term" value="F:tRNA binding"/>
    <property type="evidence" value="ECO:0007669"/>
    <property type="project" value="TreeGrafter"/>
</dbReference>
<dbReference type="GO" id="GO:0006417">
    <property type="term" value="P:regulation of translation"/>
    <property type="evidence" value="ECO:0007669"/>
    <property type="project" value="UniProtKB-KW"/>
</dbReference>
<evidence type="ECO:0000256" key="3">
    <source>
        <dbReference type="ARBA" id="ARBA00013819"/>
    </source>
</evidence>
<evidence type="ECO:0000256" key="9">
    <source>
        <dbReference type="SAM" id="MobiDB-lite"/>
    </source>
</evidence>
<reference evidence="11 12" key="1">
    <citation type="journal article" date="2017" name="Curr. Biol.">
        <title>Genome architecture and evolution of a unichromosomal asexual nematode.</title>
        <authorList>
            <person name="Fradin H."/>
            <person name="Zegar C."/>
            <person name="Gutwein M."/>
            <person name="Lucas J."/>
            <person name="Kovtun M."/>
            <person name="Corcoran D."/>
            <person name="Baugh L.R."/>
            <person name="Kiontke K."/>
            <person name="Gunsalus K."/>
            <person name="Fitch D.H."/>
            <person name="Piano F."/>
        </authorList>
    </citation>
    <scope>NUCLEOTIDE SEQUENCE [LARGE SCALE GENOMIC DNA]</scope>
    <source>
        <strain evidence="11">PF1309</strain>
    </source>
</reference>
<keyword evidence="12" id="KW-1185">Reference proteome</keyword>
<accession>A0A2A2JLJ9</accession>
<evidence type="ECO:0000256" key="1">
    <source>
        <dbReference type="ARBA" id="ARBA00003993"/>
    </source>
</evidence>
<dbReference type="InterPro" id="IPR013979">
    <property type="entry name" value="TIF_beta_prop-like"/>
</dbReference>
<keyword evidence="7" id="KW-0810">Translation regulation</keyword>
<dbReference type="GO" id="GO:0043022">
    <property type="term" value="F:ribosome binding"/>
    <property type="evidence" value="ECO:0007669"/>
    <property type="project" value="TreeGrafter"/>
</dbReference>
<dbReference type="Gene3D" id="2.130.10.10">
    <property type="entry name" value="YVTN repeat-like/Quinoprotein amine dehydrogenase"/>
    <property type="match status" value="2"/>
</dbReference>
<gene>
    <name evidence="11" type="ORF">WR25_07755</name>
</gene>
<dbReference type="AlphaFoldDB" id="A0A2A2JLJ9"/>
<dbReference type="OrthoDB" id="2194683at2759"/>
<comment type="similarity">
    <text evidence="2">Belongs to the WD repeat EIF2A family.</text>
</comment>
<feature type="region of interest" description="Disordered" evidence="9">
    <location>
        <begin position="472"/>
        <end position="492"/>
    </location>
</feature>
<evidence type="ECO:0000256" key="8">
    <source>
        <dbReference type="ARBA" id="ARBA00022917"/>
    </source>
</evidence>
<keyword evidence="6" id="KW-0677">Repeat</keyword>
<evidence type="ECO:0000313" key="12">
    <source>
        <dbReference type="Proteomes" id="UP000218231"/>
    </source>
</evidence>
<comment type="function">
    <text evidence="1">Functions in the early steps of protein synthesis of a small number of specific mRNAs. Acts by directing the binding of methionyl-tRNAi to 40S ribosomal subunits. In contrast to the eIF-2 complex, it binds methionyl-tRNAi to 40S subunits in a codon-dependent manner, whereas the eIF-2 complex binds methionyl-tRNAi to 40S subunits in a GTP-dependent manner.</text>
</comment>
<keyword evidence="5" id="KW-0853">WD repeat</keyword>
<dbReference type="InterPro" id="IPR015943">
    <property type="entry name" value="WD40/YVTN_repeat-like_dom_sf"/>
</dbReference>
<dbReference type="EMBL" id="LIAE01010364">
    <property type="protein sequence ID" value="PAV62481.1"/>
    <property type="molecule type" value="Genomic_DNA"/>
</dbReference>
<dbReference type="GO" id="GO:0003743">
    <property type="term" value="F:translation initiation factor activity"/>
    <property type="evidence" value="ECO:0007669"/>
    <property type="project" value="UniProtKB-KW"/>
</dbReference>
<dbReference type="Proteomes" id="UP000218231">
    <property type="component" value="Unassembled WGS sequence"/>
</dbReference>
<organism evidence="11 12">
    <name type="scientific">Diploscapter pachys</name>
    <dbReference type="NCBI Taxonomy" id="2018661"/>
    <lineage>
        <taxon>Eukaryota</taxon>
        <taxon>Metazoa</taxon>
        <taxon>Ecdysozoa</taxon>
        <taxon>Nematoda</taxon>
        <taxon>Chromadorea</taxon>
        <taxon>Rhabditida</taxon>
        <taxon>Rhabditina</taxon>
        <taxon>Rhabditomorpha</taxon>
        <taxon>Rhabditoidea</taxon>
        <taxon>Rhabditidae</taxon>
        <taxon>Diploscapter</taxon>
    </lineage>
</organism>
<dbReference type="STRING" id="2018661.A0A2A2JLJ9"/>
<protein>
    <recommendedName>
        <fullName evidence="3">Eukaryotic translation initiation factor 2A</fullName>
    </recommendedName>
</protein>
<evidence type="ECO:0000256" key="4">
    <source>
        <dbReference type="ARBA" id="ARBA00022540"/>
    </source>
</evidence>
<evidence type="ECO:0000259" key="10">
    <source>
        <dbReference type="Pfam" id="PF08662"/>
    </source>
</evidence>
<evidence type="ECO:0000313" key="11">
    <source>
        <dbReference type="EMBL" id="PAV62481.1"/>
    </source>
</evidence>
<comment type="caution">
    <text evidence="11">The sequence shown here is derived from an EMBL/GenBank/DDBJ whole genome shotgun (WGS) entry which is preliminary data.</text>
</comment>
<evidence type="ECO:0000256" key="7">
    <source>
        <dbReference type="ARBA" id="ARBA00022845"/>
    </source>
</evidence>
<keyword evidence="4" id="KW-0396">Initiation factor</keyword>
<dbReference type="GO" id="GO:0003729">
    <property type="term" value="F:mRNA binding"/>
    <property type="evidence" value="ECO:0007669"/>
    <property type="project" value="TreeGrafter"/>
</dbReference>
<sequence length="542" mass="61506">MANDLIYAVRSSVGFGLRKGLEGQSIFEDSSNPKDNPCQVVKFSNNGKLFAYCDGQKTRVVDTQTQRILHEFDLKRTTHIVFSPLDTHLVTYQPYQIYGPKTSENQKPDPNMRVFCLKTGECLSTMIAQKKDTWEPQWTADESIVARMAGGEIFFHYKANFTEKSDLKYTMKGMGNFALCPSTSGLPHLAIYIPEQGSEPGRVQVLSLEEKFPVVCSKSMFKFDKATLTWNHKGLSLADWLIHLTAHNARSALLVMASVDVDKTNQSYYGEQQLFLMNILSGDAYMVPLAKTGPVYAARWNPNGKEFSVCYGYMPAKMTMYNTKGEPIFDTAEGPRNDLHYNAFGNILLVCGFGNLARGKMEFWDVEKKKEIVSIDVPNTTMFEWAPDGEHFITATTAPRLRIDNCYRLWHYSGKMIYEKTFDSPKEELWQDASHPLNNVPAGAIRQQAAYVPPHLRNKSAAQRAAIMESAAPTAIKPQQNQPTQQVNEKDRKIRQLETKLNDILKLKEKQKKGDILQKNQLEKISKETELQDELEKLKLLP</sequence>
<dbReference type="Pfam" id="PF08662">
    <property type="entry name" value="eIF2A"/>
    <property type="match status" value="1"/>
</dbReference>
<evidence type="ECO:0000256" key="2">
    <source>
        <dbReference type="ARBA" id="ARBA00009573"/>
    </source>
</evidence>
<dbReference type="SUPFAM" id="SSF82171">
    <property type="entry name" value="DPP6 N-terminal domain-like"/>
    <property type="match status" value="1"/>
</dbReference>
<evidence type="ECO:0000256" key="6">
    <source>
        <dbReference type="ARBA" id="ARBA00022737"/>
    </source>
</evidence>
<dbReference type="PANTHER" id="PTHR13227">
    <property type="entry name" value="EUKARYOTIC TRANSLATION INITIATION FACTOR 2A"/>
    <property type="match status" value="1"/>
</dbReference>
<keyword evidence="8" id="KW-0648">Protein biosynthesis</keyword>
<feature type="compositionally biased region" description="Polar residues" evidence="9">
    <location>
        <begin position="477"/>
        <end position="487"/>
    </location>
</feature>
<dbReference type="PANTHER" id="PTHR13227:SF0">
    <property type="entry name" value="EUKARYOTIC TRANSLATION INITIATION FACTOR 2A"/>
    <property type="match status" value="1"/>
</dbReference>